<dbReference type="Pfam" id="PF13855">
    <property type="entry name" value="LRR_8"/>
    <property type="match status" value="1"/>
</dbReference>
<dbReference type="AlphaFoldDB" id="A0AAP0RY72"/>
<dbReference type="InterPro" id="IPR001611">
    <property type="entry name" value="Leu-rich_rpt"/>
</dbReference>
<accession>A0AAP0RY72</accession>
<feature type="domain" description="Malectin-like" evidence="7">
    <location>
        <begin position="28"/>
        <end position="348"/>
    </location>
</feature>
<evidence type="ECO:0000256" key="2">
    <source>
        <dbReference type="ARBA" id="ARBA00022614"/>
    </source>
</evidence>
<dbReference type="FunFam" id="3.80.10.10:FF:000400">
    <property type="entry name" value="Nuclear pore complex protein NUP107"/>
    <property type="match status" value="1"/>
</dbReference>
<keyword evidence="4" id="KW-0677">Repeat</keyword>
<name>A0AAP0RY72_LIQFO</name>
<sequence>MSLSVFLLWLVSIPLFVHALPAPRGFLINCGSSDEIIAGSLRIITDDGFISVGNKSTIKTPYLLPVLSTLRYFPDESSRKYCYVIPVIRGGKYLVKTTYYYGGFDGGKVPPVFDQIVEGTKWSTVNTTEDYERGLSSFYEIIVAAQGKTLSVCLARNEHTASSPFISALELEYLEDCVYNATDFRKYALATVARSYFGHDGDMISFPDDQFNRFWQPFVDENPIVTSRSKISSSTFWNYPPTKAFSTAITTSRGKTLQIQWPPASLPTGNYYISLYFQDNRTPSPYSWRVFSIAVNGKTFYSDLNVTANGVSVYSLQWPLSGMTEIAMTPGDGMPVGPVINAGEIFQILALGGRTLTRDVMTMEDLARSFNNPPSDWRGDPCLPQQNSWTGVKCLKQKFTRVVALNLTNIGLSGSLSPSIGNLTALTNLALGRNKLSGTIPEMGTMKELKTLHLEGNEFEGSIPESLGELPNLNEIFLQNNNLNGGIPEKLLKRNGLNLQVSPENHLSESIYAPICPTFPRWLHFAATADASAGVRIGQDSDGIGAGAGVGVPGDSSARRIGGGNGGVKVNAKEKRWSRDRESYLADDGDALPLPMTYPNTSPVTPEEIDRRLRCDPVVEDCKEVVYEWTGKCRSCQGSGLVSYYNKRGKETICKCIPCLGIGYVQKITARKDIEVMEDLDNGRPP</sequence>
<dbReference type="InterPro" id="IPR032675">
    <property type="entry name" value="LRR_dom_sf"/>
</dbReference>
<comment type="subcellular location">
    <subcellularLocation>
        <location evidence="1">Membrane</location>
        <topology evidence="1">Single-pass membrane protein</topology>
    </subcellularLocation>
</comment>
<keyword evidence="2" id="KW-0433">Leucine-rich repeat</keyword>
<protein>
    <recommendedName>
        <fullName evidence="7">Malectin-like domain-containing protein</fullName>
    </recommendedName>
</protein>
<evidence type="ECO:0000256" key="6">
    <source>
        <dbReference type="SAM" id="SignalP"/>
    </source>
</evidence>
<evidence type="ECO:0000313" key="9">
    <source>
        <dbReference type="Proteomes" id="UP001415857"/>
    </source>
</evidence>
<evidence type="ECO:0000256" key="3">
    <source>
        <dbReference type="ARBA" id="ARBA00022729"/>
    </source>
</evidence>
<dbReference type="InterPro" id="IPR024788">
    <property type="entry name" value="Malectin-like_Carb-bd_dom"/>
</dbReference>
<evidence type="ECO:0000313" key="8">
    <source>
        <dbReference type="EMBL" id="KAK9286649.1"/>
    </source>
</evidence>
<evidence type="ECO:0000256" key="5">
    <source>
        <dbReference type="ARBA" id="ARBA00023136"/>
    </source>
</evidence>
<dbReference type="PANTHER" id="PTHR45631">
    <property type="entry name" value="OS07G0107800 PROTEIN-RELATED"/>
    <property type="match status" value="1"/>
</dbReference>
<comment type="caution">
    <text evidence="8">The sequence shown here is derived from an EMBL/GenBank/DDBJ whole genome shotgun (WGS) entry which is preliminary data.</text>
</comment>
<feature type="chain" id="PRO_5043033154" description="Malectin-like domain-containing protein" evidence="6">
    <location>
        <begin position="20"/>
        <end position="686"/>
    </location>
</feature>
<dbReference type="EMBL" id="JBBPBK010000004">
    <property type="protein sequence ID" value="KAK9286649.1"/>
    <property type="molecule type" value="Genomic_DNA"/>
</dbReference>
<feature type="signal peptide" evidence="6">
    <location>
        <begin position="1"/>
        <end position="19"/>
    </location>
</feature>
<dbReference type="Proteomes" id="UP001415857">
    <property type="component" value="Unassembled WGS sequence"/>
</dbReference>
<keyword evidence="5" id="KW-0472">Membrane</keyword>
<dbReference type="Pfam" id="PF12819">
    <property type="entry name" value="Malectin_like"/>
    <property type="match status" value="1"/>
</dbReference>
<evidence type="ECO:0000256" key="1">
    <source>
        <dbReference type="ARBA" id="ARBA00004167"/>
    </source>
</evidence>
<gene>
    <name evidence="8" type="ORF">L1049_015049</name>
</gene>
<keyword evidence="9" id="KW-1185">Reference proteome</keyword>
<organism evidence="8 9">
    <name type="scientific">Liquidambar formosana</name>
    <name type="common">Formosan gum</name>
    <dbReference type="NCBI Taxonomy" id="63359"/>
    <lineage>
        <taxon>Eukaryota</taxon>
        <taxon>Viridiplantae</taxon>
        <taxon>Streptophyta</taxon>
        <taxon>Embryophyta</taxon>
        <taxon>Tracheophyta</taxon>
        <taxon>Spermatophyta</taxon>
        <taxon>Magnoliopsida</taxon>
        <taxon>eudicotyledons</taxon>
        <taxon>Gunneridae</taxon>
        <taxon>Pentapetalae</taxon>
        <taxon>Saxifragales</taxon>
        <taxon>Altingiaceae</taxon>
        <taxon>Liquidambar</taxon>
    </lineage>
</organism>
<dbReference type="Gene3D" id="3.80.10.10">
    <property type="entry name" value="Ribonuclease Inhibitor"/>
    <property type="match status" value="1"/>
</dbReference>
<dbReference type="GO" id="GO:0016020">
    <property type="term" value="C:membrane"/>
    <property type="evidence" value="ECO:0007669"/>
    <property type="project" value="UniProtKB-SubCell"/>
</dbReference>
<evidence type="ECO:0000259" key="7">
    <source>
        <dbReference type="Pfam" id="PF12819"/>
    </source>
</evidence>
<evidence type="ECO:0000256" key="4">
    <source>
        <dbReference type="ARBA" id="ARBA00022737"/>
    </source>
</evidence>
<dbReference type="SUPFAM" id="SSF52058">
    <property type="entry name" value="L domain-like"/>
    <property type="match status" value="1"/>
</dbReference>
<dbReference type="PANTHER" id="PTHR45631:SF45">
    <property type="entry name" value="LEUCINE-RICH REPEAT (LRR) FAMILY PROTEIN"/>
    <property type="match status" value="1"/>
</dbReference>
<dbReference type="Gene3D" id="2.60.120.430">
    <property type="entry name" value="Galactose-binding lectin"/>
    <property type="match status" value="1"/>
</dbReference>
<proteinExistence type="predicted"/>
<reference evidence="8 9" key="1">
    <citation type="journal article" date="2024" name="Plant J.">
        <title>Genome sequences and population genomics reveal climatic adaptation and genomic divergence between two closely related sweetgum species.</title>
        <authorList>
            <person name="Xu W.Q."/>
            <person name="Ren C.Q."/>
            <person name="Zhang X.Y."/>
            <person name="Comes H.P."/>
            <person name="Liu X.H."/>
            <person name="Li Y.G."/>
            <person name="Kettle C.J."/>
            <person name="Jalonen R."/>
            <person name="Gaisberger H."/>
            <person name="Ma Y.Z."/>
            <person name="Qiu Y.X."/>
        </authorList>
    </citation>
    <scope>NUCLEOTIDE SEQUENCE [LARGE SCALE GENOMIC DNA]</scope>
    <source>
        <strain evidence="8">Hangzhou</strain>
    </source>
</reference>
<keyword evidence="3 6" id="KW-0732">Signal</keyword>